<dbReference type="Pfam" id="PF20415">
    <property type="entry name" value="DUF6699"/>
    <property type="match status" value="1"/>
</dbReference>
<evidence type="ECO:0000313" key="2">
    <source>
        <dbReference type="EMBL" id="KDR69886.1"/>
    </source>
</evidence>
<protein>
    <recommendedName>
        <fullName evidence="1">DUF6699 domain-containing protein</fullName>
    </recommendedName>
</protein>
<dbReference type="EMBL" id="KL142400">
    <property type="protein sequence ID" value="KDR69886.1"/>
    <property type="molecule type" value="Genomic_DNA"/>
</dbReference>
<gene>
    <name evidence="2" type="ORF">GALMADRAFT_22258</name>
</gene>
<dbReference type="STRING" id="685588.A0A067SG57"/>
<accession>A0A067SG57</accession>
<dbReference type="OrthoDB" id="3172906at2759"/>
<dbReference type="InterPro" id="IPR046522">
    <property type="entry name" value="DUF6699"/>
</dbReference>
<dbReference type="AlphaFoldDB" id="A0A067SG57"/>
<evidence type="ECO:0000259" key="1">
    <source>
        <dbReference type="Pfam" id="PF20415"/>
    </source>
</evidence>
<sequence>SAQQVQLHPYLGMLAVSWDLNDPPATITRNRRHVTIQTFAEPATSPPLGFMTIAIENIPWKIRVYASYETYITLEDVVQTIYLSLRTNIAKSELDSLSQNEQWRVVSAYKDRYRRQQFRKAYDEEKFGGIKCVDFLMGHSRFLGISNS</sequence>
<evidence type="ECO:0000313" key="3">
    <source>
        <dbReference type="Proteomes" id="UP000027222"/>
    </source>
</evidence>
<keyword evidence="3" id="KW-1185">Reference proteome</keyword>
<reference evidence="3" key="1">
    <citation type="journal article" date="2014" name="Proc. Natl. Acad. Sci. U.S.A.">
        <title>Extensive sampling of basidiomycete genomes demonstrates inadequacy of the white-rot/brown-rot paradigm for wood decay fungi.</title>
        <authorList>
            <person name="Riley R."/>
            <person name="Salamov A.A."/>
            <person name="Brown D.W."/>
            <person name="Nagy L.G."/>
            <person name="Floudas D."/>
            <person name="Held B.W."/>
            <person name="Levasseur A."/>
            <person name="Lombard V."/>
            <person name="Morin E."/>
            <person name="Otillar R."/>
            <person name="Lindquist E.A."/>
            <person name="Sun H."/>
            <person name="LaButti K.M."/>
            <person name="Schmutz J."/>
            <person name="Jabbour D."/>
            <person name="Luo H."/>
            <person name="Baker S.E."/>
            <person name="Pisabarro A.G."/>
            <person name="Walton J.D."/>
            <person name="Blanchette R.A."/>
            <person name="Henrissat B."/>
            <person name="Martin F."/>
            <person name="Cullen D."/>
            <person name="Hibbett D.S."/>
            <person name="Grigoriev I.V."/>
        </authorList>
    </citation>
    <scope>NUCLEOTIDE SEQUENCE [LARGE SCALE GENOMIC DNA]</scope>
    <source>
        <strain evidence="3">CBS 339.88</strain>
    </source>
</reference>
<dbReference type="HOGENOM" id="CLU_085813_1_0_1"/>
<feature type="domain" description="DUF6699" evidence="1">
    <location>
        <begin position="17"/>
        <end position="146"/>
    </location>
</feature>
<proteinExistence type="predicted"/>
<dbReference type="Proteomes" id="UP000027222">
    <property type="component" value="Unassembled WGS sequence"/>
</dbReference>
<feature type="non-terminal residue" evidence="2">
    <location>
        <position position="148"/>
    </location>
</feature>
<name>A0A067SG57_GALM3</name>
<feature type="non-terminal residue" evidence="2">
    <location>
        <position position="1"/>
    </location>
</feature>
<organism evidence="2 3">
    <name type="scientific">Galerina marginata (strain CBS 339.88)</name>
    <dbReference type="NCBI Taxonomy" id="685588"/>
    <lineage>
        <taxon>Eukaryota</taxon>
        <taxon>Fungi</taxon>
        <taxon>Dikarya</taxon>
        <taxon>Basidiomycota</taxon>
        <taxon>Agaricomycotina</taxon>
        <taxon>Agaricomycetes</taxon>
        <taxon>Agaricomycetidae</taxon>
        <taxon>Agaricales</taxon>
        <taxon>Agaricineae</taxon>
        <taxon>Strophariaceae</taxon>
        <taxon>Galerina</taxon>
    </lineage>
</organism>